<dbReference type="AlphaFoldDB" id="A0ABD6B133"/>
<sequence>MRRREALRSAGSLAALGLLGSLAGCQTTPEPAPSADGASTVTPAAVPTETTPSVPADESQSRRTVVRSLYVPTVDRLRAMERLDVTTVGDEGGGDGSAVGDDEDGATTASAGEAADEDDPTAPAPPHALALVNESVSRWRFTVRIGRADPGGTRLSTTVTTPPRSYVVYALPPPASYEVRIAGEDVAVEDDPVDDAFVVSDDWFGRAGAVTVAGITLDGYWQGTLLNRPLYDELLAE</sequence>
<accession>A0ABD6B133</accession>
<evidence type="ECO:0000313" key="3">
    <source>
        <dbReference type="Proteomes" id="UP001597187"/>
    </source>
</evidence>
<feature type="compositionally biased region" description="Low complexity" evidence="1">
    <location>
        <begin position="38"/>
        <end position="56"/>
    </location>
</feature>
<gene>
    <name evidence="2" type="ORF">ACFSBT_19980</name>
</gene>
<feature type="region of interest" description="Disordered" evidence="1">
    <location>
        <begin position="85"/>
        <end position="127"/>
    </location>
</feature>
<evidence type="ECO:0000256" key="1">
    <source>
        <dbReference type="SAM" id="MobiDB-lite"/>
    </source>
</evidence>
<dbReference type="PROSITE" id="PS51257">
    <property type="entry name" value="PROKAR_LIPOPROTEIN"/>
    <property type="match status" value="1"/>
</dbReference>
<evidence type="ECO:0000313" key="2">
    <source>
        <dbReference type="EMBL" id="MFD1515563.1"/>
    </source>
</evidence>
<dbReference type="Proteomes" id="UP001597187">
    <property type="component" value="Unassembled WGS sequence"/>
</dbReference>
<comment type="caution">
    <text evidence="2">The sequence shown here is derived from an EMBL/GenBank/DDBJ whole genome shotgun (WGS) entry which is preliminary data.</text>
</comment>
<reference evidence="2 3" key="1">
    <citation type="journal article" date="2019" name="Int. J. Syst. Evol. Microbiol.">
        <title>The Global Catalogue of Microorganisms (GCM) 10K type strain sequencing project: providing services to taxonomists for standard genome sequencing and annotation.</title>
        <authorList>
            <consortium name="The Broad Institute Genomics Platform"/>
            <consortium name="The Broad Institute Genome Sequencing Center for Infectious Disease"/>
            <person name="Wu L."/>
            <person name="Ma J."/>
        </authorList>
    </citation>
    <scope>NUCLEOTIDE SEQUENCE [LARGE SCALE GENOMIC DNA]</scope>
    <source>
        <strain evidence="2 3">CGMCC 1.12563</strain>
    </source>
</reference>
<dbReference type="RefSeq" id="WP_250875475.1">
    <property type="nucleotide sequence ID" value="NZ_JALXFV010000008.1"/>
</dbReference>
<protein>
    <submittedName>
        <fullName evidence="2">Uncharacterized protein</fullName>
    </submittedName>
</protein>
<feature type="region of interest" description="Disordered" evidence="1">
    <location>
        <begin position="23"/>
        <end position="70"/>
    </location>
</feature>
<organism evidence="2 3">
    <name type="scientific">Halomarina rubra</name>
    <dbReference type="NCBI Taxonomy" id="2071873"/>
    <lineage>
        <taxon>Archaea</taxon>
        <taxon>Methanobacteriati</taxon>
        <taxon>Methanobacteriota</taxon>
        <taxon>Stenosarchaea group</taxon>
        <taxon>Halobacteria</taxon>
        <taxon>Halobacteriales</taxon>
        <taxon>Natronomonadaceae</taxon>
        <taxon>Halomarina</taxon>
    </lineage>
</organism>
<keyword evidence="3" id="KW-1185">Reference proteome</keyword>
<name>A0ABD6B133_9EURY</name>
<dbReference type="EMBL" id="JBHUDC010000008">
    <property type="protein sequence ID" value="MFD1515563.1"/>
    <property type="molecule type" value="Genomic_DNA"/>
</dbReference>
<proteinExistence type="predicted"/>